<evidence type="ECO:0000313" key="2">
    <source>
        <dbReference type="EMBL" id="KKN03618.1"/>
    </source>
</evidence>
<feature type="region of interest" description="Disordered" evidence="1">
    <location>
        <begin position="24"/>
        <end position="73"/>
    </location>
</feature>
<accession>A0A0F9QEE5</accession>
<sequence>VPPWGGERPPPGVNVSCLPGVSRTAAGEAPARPRPSAVRRRVAGPCCRGKGLSDGPASGWSTPLPRQRAERLSGQGPGLAGLSGVIPHFTICFPRFQQLFTARILYDSLRRWFNSLTEGCIIAA</sequence>
<protein>
    <submittedName>
        <fullName evidence="2">Uncharacterized protein</fullName>
    </submittedName>
</protein>
<comment type="caution">
    <text evidence="2">The sequence shown here is derived from an EMBL/GenBank/DDBJ whole genome shotgun (WGS) entry which is preliminary data.</text>
</comment>
<proteinExistence type="predicted"/>
<feature type="non-terminal residue" evidence="2">
    <location>
        <position position="1"/>
    </location>
</feature>
<dbReference type="AlphaFoldDB" id="A0A0F9QEE5"/>
<reference evidence="2" key="1">
    <citation type="journal article" date="2015" name="Nature">
        <title>Complex archaea that bridge the gap between prokaryotes and eukaryotes.</title>
        <authorList>
            <person name="Spang A."/>
            <person name="Saw J.H."/>
            <person name="Jorgensen S.L."/>
            <person name="Zaremba-Niedzwiedzka K."/>
            <person name="Martijn J."/>
            <person name="Lind A.E."/>
            <person name="van Eijk R."/>
            <person name="Schleper C."/>
            <person name="Guy L."/>
            <person name="Ettema T.J."/>
        </authorList>
    </citation>
    <scope>NUCLEOTIDE SEQUENCE</scope>
</reference>
<dbReference type="EMBL" id="LAZR01005015">
    <property type="protein sequence ID" value="KKN03618.1"/>
    <property type="molecule type" value="Genomic_DNA"/>
</dbReference>
<organism evidence="2">
    <name type="scientific">marine sediment metagenome</name>
    <dbReference type="NCBI Taxonomy" id="412755"/>
    <lineage>
        <taxon>unclassified sequences</taxon>
        <taxon>metagenomes</taxon>
        <taxon>ecological metagenomes</taxon>
    </lineage>
</organism>
<gene>
    <name evidence="2" type="ORF">LCGC14_1105740</name>
</gene>
<evidence type="ECO:0000256" key="1">
    <source>
        <dbReference type="SAM" id="MobiDB-lite"/>
    </source>
</evidence>
<name>A0A0F9QEE5_9ZZZZ</name>